<evidence type="ECO:0000313" key="2">
    <source>
        <dbReference type="EnsemblProtists" id="EOD06709"/>
    </source>
</evidence>
<dbReference type="PaxDb" id="2903-EOD06709"/>
<dbReference type="InterPro" id="IPR036322">
    <property type="entry name" value="WD40_repeat_dom_sf"/>
</dbReference>
<reference evidence="2" key="2">
    <citation type="submission" date="2024-10" db="UniProtKB">
        <authorList>
            <consortium name="EnsemblProtists"/>
        </authorList>
    </citation>
    <scope>IDENTIFICATION</scope>
</reference>
<dbReference type="PROSITE" id="PS50294">
    <property type="entry name" value="WD_REPEATS_REGION"/>
    <property type="match status" value="1"/>
</dbReference>
<evidence type="ECO:0000256" key="1">
    <source>
        <dbReference type="PROSITE-ProRule" id="PRU00221"/>
    </source>
</evidence>
<reference evidence="3" key="1">
    <citation type="journal article" date="2013" name="Nature">
        <title>Pan genome of the phytoplankton Emiliania underpins its global distribution.</title>
        <authorList>
            <person name="Read B.A."/>
            <person name="Kegel J."/>
            <person name="Klute M.J."/>
            <person name="Kuo A."/>
            <person name="Lefebvre S.C."/>
            <person name="Maumus F."/>
            <person name="Mayer C."/>
            <person name="Miller J."/>
            <person name="Monier A."/>
            <person name="Salamov A."/>
            <person name="Young J."/>
            <person name="Aguilar M."/>
            <person name="Claverie J.M."/>
            <person name="Frickenhaus S."/>
            <person name="Gonzalez K."/>
            <person name="Herman E.K."/>
            <person name="Lin Y.C."/>
            <person name="Napier J."/>
            <person name="Ogata H."/>
            <person name="Sarno A.F."/>
            <person name="Shmutz J."/>
            <person name="Schroeder D."/>
            <person name="de Vargas C."/>
            <person name="Verret F."/>
            <person name="von Dassow P."/>
            <person name="Valentin K."/>
            <person name="Van de Peer Y."/>
            <person name="Wheeler G."/>
            <person name="Dacks J.B."/>
            <person name="Delwiche C.F."/>
            <person name="Dyhrman S.T."/>
            <person name="Glockner G."/>
            <person name="John U."/>
            <person name="Richards T."/>
            <person name="Worden A.Z."/>
            <person name="Zhang X."/>
            <person name="Grigoriev I.V."/>
            <person name="Allen A.E."/>
            <person name="Bidle K."/>
            <person name="Borodovsky M."/>
            <person name="Bowler C."/>
            <person name="Brownlee C."/>
            <person name="Cock J.M."/>
            <person name="Elias M."/>
            <person name="Gladyshev V.N."/>
            <person name="Groth M."/>
            <person name="Guda C."/>
            <person name="Hadaegh A."/>
            <person name="Iglesias-Rodriguez M.D."/>
            <person name="Jenkins J."/>
            <person name="Jones B.M."/>
            <person name="Lawson T."/>
            <person name="Leese F."/>
            <person name="Lindquist E."/>
            <person name="Lobanov A."/>
            <person name="Lomsadze A."/>
            <person name="Malik S.B."/>
            <person name="Marsh M.E."/>
            <person name="Mackinder L."/>
            <person name="Mock T."/>
            <person name="Mueller-Roeber B."/>
            <person name="Pagarete A."/>
            <person name="Parker M."/>
            <person name="Probert I."/>
            <person name="Quesneville H."/>
            <person name="Raines C."/>
            <person name="Rensing S.A."/>
            <person name="Riano-Pachon D.M."/>
            <person name="Richier S."/>
            <person name="Rokitta S."/>
            <person name="Shiraiwa Y."/>
            <person name="Soanes D.M."/>
            <person name="van der Giezen M."/>
            <person name="Wahlund T.M."/>
            <person name="Williams B."/>
            <person name="Wilson W."/>
            <person name="Wolfe G."/>
            <person name="Wurch L.L."/>
        </authorList>
    </citation>
    <scope>NUCLEOTIDE SEQUENCE</scope>
</reference>
<proteinExistence type="predicted"/>
<dbReference type="Proteomes" id="UP000013827">
    <property type="component" value="Unassembled WGS sequence"/>
</dbReference>
<organism evidence="2 3">
    <name type="scientific">Emiliania huxleyi (strain CCMP1516)</name>
    <dbReference type="NCBI Taxonomy" id="280463"/>
    <lineage>
        <taxon>Eukaryota</taxon>
        <taxon>Haptista</taxon>
        <taxon>Haptophyta</taxon>
        <taxon>Prymnesiophyceae</taxon>
        <taxon>Isochrysidales</taxon>
        <taxon>Noelaerhabdaceae</taxon>
        <taxon>Emiliania</taxon>
    </lineage>
</organism>
<keyword evidence="3" id="KW-1185">Reference proteome</keyword>
<dbReference type="Pfam" id="PF00400">
    <property type="entry name" value="WD40"/>
    <property type="match status" value="1"/>
</dbReference>
<feature type="repeat" description="WD" evidence="1">
    <location>
        <begin position="18"/>
        <end position="58"/>
    </location>
</feature>
<dbReference type="InterPro" id="IPR001680">
    <property type="entry name" value="WD40_rpt"/>
</dbReference>
<dbReference type="InterPro" id="IPR015943">
    <property type="entry name" value="WD40/YVTN_repeat-like_dom_sf"/>
</dbReference>
<evidence type="ECO:0000313" key="3">
    <source>
        <dbReference type="Proteomes" id="UP000013827"/>
    </source>
</evidence>
<sequence length="84" mass="8611">MSAADPMPTEPFQLSAILTGHEQDVRSVGPFADSQVITGSRDATVRVWKVDSESADGASATCTHTLSGHTHFVGAVGITAAGEA</sequence>
<dbReference type="AlphaFoldDB" id="A0A0D3I624"/>
<keyword evidence="1" id="KW-0853">WD repeat</keyword>
<dbReference type="SUPFAM" id="SSF50978">
    <property type="entry name" value="WD40 repeat-like"/>
    <property type="match status" value="1"/>
</dbReference>
<protein>
    <submittedName>
        <fullName evidence="2">Uncharacterized protein</fullName>
    </submittedName>
</protein>
<accession>A0A0D3I624</accession>
<dbReference type="STRING" id="2903.A0A0D3I624"/>
<dbReference type="EnsemblProtists" id="EOD06709">
    <property type="protein sequence ID" value="EOD06709"/>
    <property type="gene ID" value="EMIHUDRAFT_258766"/>
</dbReference>
<dbReference type="Gene3D" id="2.130.10.10">
    <property type="entry name" value="YVTN repeat-like/Quinoprotein amine dehydrogenase"/>
    <property type="match status" value="1"/>
</dbReference>
<name>A0A0D3I624_EMIH1</name>
<dbReference type="SMART" id="SM00320">
    <property type="entry name" value="WD40"/>
    <property type="match status" value="1"/>
</dbReference>
<dbReference type="PROSITE" id="PS50082">
    <property type="entry name" value="WD_REPEATS_2"/>
    <property type="match status" value="1"/>
</dbReference>